<dbReference type="PRINTS" id="PR00344">
    <property type="entry name" value="BCTRLSENSOR"/>
</dbReference>
<sequence length="763" mass="85669">MKSLTYFSLKYKLLIFSIAVSACLTALLAIVEINYDIEMRTNNTKLDFLHFETNHKQYLANQLWAMEYDSLAAFIKNQVDQEHISAIEISDLRGNRVAAAGRFETNMLLEWKFELTYYHNNQSIKIGEVILQGILPTFPKVIKERWQDVFLVNGLMVVIIFFSSYLLFYWSVLGRILKITQFVSSVSPVGGEPPPMLPSSSGIPDEISLLTAALHERTERINNEMTNRIIAEEKVREKNIQLTAEIQERQFAEQVLKASKETYISILNGIEAAIYVADIKTHEILFANKYLIESFGGDMTGSKCFDALRKRSEQCPDCTNPKLLDRNGNPFGVCVWHGQNPVNLRWYLNYDRAIKWTDGRIVRIQIGTDITDLKEMEEKLRQSQKMESIGMLAGGIAHDFNNILGAILGYSEMVQEECPIGSPMRSDIDKVIKASHRAKELVKQILAFSRQADSEKIVLQPALILKEAMKMLRASLPKTIDIRQNIDLEAGLVFADPTQVHQIITNLCTNAFHAMEKTGGILDISLQSKELDLADLVSEPHVQPGRFVEISVGDTGSGIAPELMDKIFDPFFTTKEVGKGTGMGLAIIHGITQKYGGFISCKSSPGEGTTFNVYLPVHAETSLPEAEATLVEMIQTGIEHILFIDDEEMLAEMGKTMLERLGYRVTVETNSIEALKIIQNQPDRFDLVITDQTMPGMTGSDLARRILQIRPNLPIILCTGFSNLISEEKARIYGIKGFAMKPLAKKDLATLIRKVLDGEEKEG</sequence>
<dbReference type="InterPro" id="IPR005467">
    <property type="entry name" value="His_kinase_dom"/>
</dbReference>
<dbReference type="EC" id="2.7.13.3" evidence="2"/>
<evidence type="ECO:0000256" key="5">
    <source>
        <dbReference type="SAM" id="Phobius"/>
    </source>
</evidence>
<dbReference type="PANTHER" id="PTHR43065:SF42">
    <property type="entry name" value="TWO-COMPONENT SENSOR PPRA"/>
    <property type="match status" value="1"/>
</dbReference>
<protein>
    <recommendedName>
        <fullName evidence="2">histidine kinase</fullName>
        <ecNumber evidence="2">2.7.13.3</ecNumber>
    </recommendedName>
</protein>
<dbReference type="OrthoDB" id="5487437at2"/>
<dbReference type="SMART" id="SM00448">
    <property type="entry name" value="REC"/>
    <property type="match status" value="1"/>
</dbReference>
<dbReference type="SUPFAM" id="SSF47384">
    <property type="entry name" value="Homodimeric domain of signal transducing histidine kinase"/>
    <property type="match status" value="1"/>
</dbReference>
<feature type="transmembrane region" description="Helical" evidence="5">
    <location>
        <begin position="149"/>
        <end position="170"/>
    </location>
</feature>
<evidence type="ECO:0000259" key="6">
    <source>
        <dbReference type="PROSITE" id="PS50109"/>
    </source>
</evidence>
<dbReference type="SUPFAM" id="SSF52172">
    <property type="entry name" value="CheY-like"/>
    <property type="match status" value="1"/>
</dbReference>
<dbReference type="InterPro" id="IPR003661">
    <property type="entry name" value="HisK_dim/P_dom"/>
</dbReference>
<dbReference type="InterPro" id="IPR036890">
    <property type="entry name" value="HATPase_C_sf"/>
</dbReference>
<evidence type="ECO:0000313" key="9">
    <source>
        <dbReference type="Proteomes" id="UP000184603"/>
    </source>
</evidence>
<evidence type="ECO:0000256" key="1">
    <source>
        <dbReference type="ARBA" id="ARBA00000085"/>
    </source>
</evidence>
<dbReference type="InterPro" id="IPR035965">
    <property type="entry name" value="PAS-like_dom_sf"/>
</dbReference>
<dbReference type="InterPro" id="IPR003594">
    <property type="entry name" value="HATPase_dom"/>
</dbReference>
<dbReference type="Pfam" id="PF00072">
    <property type="entry name" value="Response_reg"/>
    <property type="match status" value="1"/>
</dbReference>
<dbReference type="Proteomes" id="UP000184603">
    <property type="component" value="Unassembled WGS sequence"/>
</dbReference>
<dbReference type="SMART" id="SM00388">
    <property type="entry name" value="HisKA"/>
    <property type="match status" value="1"/>
</dbReference>
<dbReference type="PANTHER" id="PTHR43065">
    <property type="entry name" value="SENSOR HISTIDINE KINASE"/>
    <property type="match status" value="1"/>
</dbReference>
<evidence type="ECO:0000256" key="3">
    <source>
        <dbReference type="ARBA" id="ARBA00022553"/>
    </source>
</evidence>
<dbReference type="InterPro" id="IPR036097">
    <property type="entry name" value="HisK_dim/P_sf"/>
</dbReference>
<proteinExistence type="predicted"/>
<dbReference type="SUPFAM" id="SSF55785">
    <property type="entry name" value="PYP-like sensor domain (PAS domain)"/>
    <property type="match status" value="1"/>
</dbReference>
<dbReference type="STRING" id="1121416.SAMN02745220_05087"/>
<accession>A0A1M7YLA2</accession>
<dbReference type="Gene3D" id="3.40.50.2300">
    <property type="match status" value="1"/>
</dbReference>
<evidence type="ECO:0000313" key="8">
    <source>
        <dbReference type="EMBL" id="SHO53376.1"/>
    </source>
</evidence>
<dbReference type="Pfam" id="PF02518">
    <property type="entry name" value="HATPase_c"/>
    <property type="match status" value="1"/>
</dbReference>
<dbReference type="PROSITE" id="PS50109">
    <property type="entry name" value="HIS_KIN"/>
    <property type="match status" value="1"/>
</dbReference>
<dbReference type="RefSeq" id="WP_073616944.1">
    <property type="nucleotide sequence ID" value="NZ_FRFE01000053.1"/>
</dbReference>
<keyword evidence="5" id="KW-0472">Membrane</keyword>
<keyword evidence="5" id="KW-0812">Transmembrane</keyword>
<keyword evidence="9" id="KW-1185">Reference proteome</keyword>
<dbReference type="PROSITE" id="PS51257">
    <property type="entry name" value="PROKAR_LIPOPROTEIN"/>
    <property type="match status" value="1"/>
</dbReference>
<keyword evidence="5" id="KW-1133">Transmembrane helix</keyword>
<dbReference type="SUPFAM" id="SSF55874">
    <property type="entry name" value="ATPase domain of HSP90 chaperone/DNA topoisomerase II/histidine kinase"/>
    <property type="match status" value="1"/>
</dbReference>
<reference evidence="8 9" key="1">
    <citation type="submission" date="2016-12" db="EMBL/GenBank/DDBJ databases">
        <authorList>
            <person name="Song W.-J."/>
            <person name="Kurnit D.M."/>
        </authorList>
    </citation>
    <scope>NUCLEOTIDE SEQUENCE [LARGE SCALE GENOMIC DNA]</scope>
    <source>
        <strain evidence="8 9">DSM 18488</strain>
    </source>
</reference>
<evidence type="ECO:0000259" key="7">
    <source>
        <dbReference type="PROSITE" id="PS50110"/>
    </source>
</evidence>
<dbReference type="GO" id="GO:0000155">
    <property type="term" value="F:phosphorelay sensor kinase activity"/>
    <property type="evidence" value="ECO:0007669"/>
    <property type="project" value="InterPro"/>
</dbReference>
<dbReference type="CDD" id="cd00156">
    <property type="entry name" value="REC"/>
    <property type="match status" value="1"/>
</dbReference>
<dbReference type="Pfam" id="PF00512">
    <property type="entry name" value="HisKA"/>
    <property type="match status" value="1"/>
</dbReference>
<dbReference type="InterPro" id="IPR011006">
    <property type="entry name" value="CheY-like_superfamily"/>
</dbReference>
<dbReference type="InterPro" id="IPR004358">
    <property type="entry name" value="Sig_transdc_His_kin-like_C"/>
</dbReference>
<dbReference type="Gene3D" id="1.10.287.130">
    <property type="match status" value="1"/>
</dbReference>
<dbReference type="PROSITE" id="PS50110">
    <property type="entry name" value="RESPONSE_REGULATORY"/>
    <property type="match status" value="1"/>
</dbReference>
<dbReference type="AlphaFoldDB" id="A0A1M7YLA2"/>
<organism evidence="8 9">
    <name type="scientific">Desulfopila aestuarii DSM 18488</name>
    <dbReference type="NCBI Taxonomy" id="1121416"/>
    <lineage>
        <taxon>Bacteria</taxon>
        <taxon>Pseudomonadati</taxon>
        <taxon>Thermodesulfobacteriota</taxon>
        <taxon>Desulfobulbia</taxon>
        <taxon>Desulfobulbales</taxon>
        <taxon>Desulfocapsaceae</taxon>
        <taxon>Desulfopila</taxon>
    </lineage>
</organism>
<dbReference type="Gene3D" id="3.30.565.10">
    <property type="entry name" value="Histidine kinase-like ATPase, C-terminal domain"/>
    <property type="match status" value="1"/>
</dbReference>
<keyword evidence="3 4" id="KW-0597">Phosphoprotein</keyword>
<comment type="catalytic activity">
    <reaction evidence="1">
        <text>ATP + protein L-histidine = ADP + protein N-phospho-L-histidine.</text>
        <dbReference type="EC" id="2.7.13.3"/>
    </reaction>
</comment>
<dbReference type="Gene3D" id="3.30.450.20">
    <property type="entry name" value="PAS domain"/>
    <property type="match status" value="1"/>
</dbReference>
<gene>
    <name evidence="8" type="ORF">SAMN02745220_05087</name>
</gene>
<feature type="domain" description="Histidine kinase" evidence="6">
    <location>
        <begin position="395"/>
        <end position="619"/>
    </location>
</feature>
<feature type="modified residue" description="4-aspartylphosphate" evidence="4">
    <location>
        <position position="691"/>
    </location>
</feature>
<keyword evidence="8" id="KW-0418">Kinase</keyword>
<evidence type="ECO:0000256" key="2">
    <source>
        <dbReference type="ARBA" id="ARBA00012438"/>
    </source>
</evidence>
<name>A0A1M7YLA2_9BACT</name>
<feature type="domain" description="Response regulatory" evidence="7">
    <location>
        <begin position="640"/>
        <end position="756"/>
    </location>
</feature>
<feature type="transmembrane region" description="Helical" evidence="5">
    <location>
        <begin position="13"/>
        <end position="35"/>
    </location>
</feature>
<dbReference type="EMBL" id="FRFE01000053">
    <property type="protein sequence ID" value="SHO53376.1"/>
    <property type="molecule type" value="Genomic_DNA"/>
</dbReference>
<keyword evidence="8" id="KW-0808">Transferase</keyword>
<dbReference type="SMART" id="SM00387">
    <property type="entry name" value="HATPase_c"/>
    <property type="match status" value="1"/>
</dbReference>
<dbReference type="CDD" id="cd00082">
    <property type="entry name" value="HisKA"/>
    <property type="match status" value="1"/>
</dbReference>
<dbReference type="InterPro" id="IPR001789">
    <property type="entry name" value="Sig_transdc_resp-reg_receiver"/>
</dbReference>
<evidence type="ECO:0000256" key="4">
    <source>
        <dbReference type="PROSITE-ProRule" id="PRU00169"/>
    </source>
</evidence>